<dbReference type="RefSeq" id="WP_275057060.1">
    <property type="nucleotide sequence ID" value="NZ_CP118988.1"/>
</dbReference>
<proteinExistence type="predicted"/>
<protein>
    <recommendedName>
        <fullName evidence="3">Solute-binding protein family 3/N-terminal domain-containing protein</fullName>
    </recommendedName>
</protein>
<dbReference type="AlphaFoldDB" id="A0AAX3NQB3"/>
<gene>
    <name evidence="1" type="ORF">PYU98_20945</name>
</gene>
<sequence>MSHFEVEFAYHFAFRSADALKLFNARLEAMKKDGSYQRIFEVYGAKP</sequence>
<evidence type="ECO:0000313" key="2">
    <source>
        <dbReference type="Proteomes" id="UP001213721"/>
    </source>
</evidence>
<organism evidence="1 2">
    <name type="scientific">Aeromonas allosaccharophila</name>
    <dbReference type="NCBI Taxonomy" id="656"/>
    <lineage>
        <taxon>Bacteria</taxon>
        <taxon>Pseudomonadati</taxon>
        <taxon>Pseudomonadota</taxon>
        <taxon>Gammaproteobacteria</taxon>
        <taxon>Aeromonadales</taxon>
        <taxon>Aeromonadaceae</taxon>
        <taxon>Aeromonas</taxon>
    </lineage>
</organism>
<name>A0AAX3NQB3_9GAMM</name>
<reference evidence="1" key="1">
    <citation type="submission" date="2023-02" db="EMBL/GenBank/DDBJ databases">
        <title>The sequence of Aeromonas allosaccharophila K520.</title>
        <authorList>
            <person name="Luo X."/>
        </authorList>
    </citation>
    <scope>NUCLEOTIDE SEQUENCE</scope>
    <source>
        <strain evidence="1">K520</strain>
    </source>
</reference>
<evidence type="ECO:0008006" key="3">
    <source>
        <dbReference type="Google" id="ProtNLM"/>
    </source>
</evidence>
<accession>A0AAX3NQB3</accession>
<dbReference type="EMBL" id="CP118988">
    <property type="protein sequence ID" value="WED76318.1"/>
    <property type="molecule type" value="Genomic_DNA"/>
</dbReference>
<evidence type="ECO:0000313" key="1">
    <source>
        <dbReference type="EMBL" id="WED76318.1"/>
    </source>
</evidence>
<dbReference type="Proteomes" id="UP001213721">
    <property type="component" value="Chromosome"/>
</dbReference>